<feature type="non-terminal residue" evidence="1">
    <location>
        <position position="1"/>
    </location>
</feature>
<gene>
    <name evidence="1" type="ORF">O181_132561</name>
</gene>
<keyword evidence="2" id="KW-1185">Reference proteome</keyword>
<name>A0A9Q3L642_9BASI</name>
<dbReference type="AlphaFoldDB" id="A0A9Q3L642"/>
<dbReference type="Proteomes" id="UP000765509">
    <property type="component" value="Unassembled WGS sequence"/>
</dbReference>
<evidence type="ECO:0000313" key="2">
    <source>
        <dbReference type="Proteomes" id="UP000765509"/>
    </source>
</evidence>
<organism evidence="1 2">
    <name type="scientific">Austropuccinia psidii MF-1</name>
    <dbReference type="NCBI Taxonomy" id="1389203"/>
    <lineage>
        <taxon>Eukaryota</taxon>
        <taxon>Fungi</taxon>
        <taxon>Dikarya</taxon>
        <taxon>Basidiomycota</taxon>
        <taxon>Pucciniomycotina</taxon>
        <taxon>Pucciniomycetes</taxon>
        <taxon>Pucciniales</taxon>
        <taxon>Sphaerophragmiaceae</taxon>
        <taxon>Austropuccinia</taxon>
    </lineage>
</organism>
<sequence>LPVISPSRYCLILIPHKRSSHSTMLYAIIKWITVSIRSSRFLCGFVDISLSALPPSMLSWVSRCFDLLKQEARYSIAPRLSPRGSVEFYVGAKYGLGAITSYETKLMDSNITFAQKCLTGLAG</sequence>
<reference evidence="1" key="1">
    <citation type="submission" date="2021-03" db="EMBL/GenBank/DDBJ databases">
        <title>Draft genome sequence of rust myrtle Austropuccinia psidii MF-1, a brazilian biotype.</title>
        <authorList>
            <person name="Quecine M.C."/>
            <person name="Pachon D.M.R."/>
            <person name="Bonatelli M.L."/>
            <person name="Correr F.H."/>
            <person name="Franceschini L.M."/>
            <person name="Leite T.F."/>
            <person name="Margarido G.R.A."/>
            <person name="Almeida C.A."/>
            <person name="Ferrarezi J.A."/>
            <person name="Labate C.A."/>
        </authorList>
    </citation>
    <scope>NUCLEOTIDE SEQUENCE</scope>
    <source>
        <strain evidence="1">MF-1</strain>
    </source>
</reference>
<protein>
    <submittedName>
        <fullName evidence="1">Uncharacterized protein</fullName>
    </submittedName>
</protein>
<dbReference type="EMBL" id="AVOT02150717">
    <property type="protein sequence ID" value="MBW0592846.1"/>
    <property type="molecule type" value="Genomic_DNA"/>
</dbReference>
<accession>A0A9Q3L642</accession>
<evidence type="ECO:0000313" key="1">
    <source>
        <dbReference type="EMBL" id="MBW0592846.1"/>
    </source>
</evidence>
<comment type="caution">
    <text evidence="1">The sequence shown here is derived from an EMBL/GenBank/DDBJ whole genome shotgun (WGS) entry which is preliminary data.</text>
</comment>
<proteinExistence type="predicted"/>